<feature type="transmembrane region" description="Helical" evidence="2">
    <location>
        <begin position="81"/>
        <end position="98"/>
    </location>
</feature>
<feature type="transmembrane region" description="Helical" evidence="2">
    <location>
        <begin position="200"/>
        <end position="233"/>
    </location>
</feature>
<keyword evidence="2" id="KW-0812">Transmembrane</keyword>
<dbReference type="PANTHER" id="PTHR30487">
    <property type="entry name" value="TYPE 4 PREPILIN-LIKE PROTEINS LEADER PEPTIDE-PROCESSING ENZYME"/>
    <property type="match status" value="1"/>
</dbReference>
<keyword evidence="5" id="KW-1185">Reference proteome</keyword>
<gene>
    <name evidence="4" type="ORF">ACFQ4H_34595</name>
</gene>
<comment type="similarity">
    <text evidence="1">Belongs to the peptidase A24 family.</text>
</comment>
<feature type="transmembrane region" description="Helical" evidence="2">
    <location>
        <begin position="118"/>
        <end position="135"/>
    </location>
</feature>
<organism evidence="4 5">
    <name type="scientific">Micromonospora sonneratiae</name>
    <dbReference type="NCBI Taxonomy" id="1184706"/>
    <lineage>
        <taxon>Bacteria</taxon>
        <taxon>Bacillati</taxon>
        <taxon>Actinomycetota</taxon>
        <taxon>Actinomycetes</taxon>
        <taxon>Micromonosporales</taxon>
        <taxon>Micromonosporaceae</taxon>
        <taxon>Micromonospora</taxon>
    </lineage>
</organism>
<dbReference type="InterPro" id="IPR050882">
    <property type="entry name" value="Prepilin_peptidase/N-MTase"/>
</dbReference>
<feature type="transmembrane region" description="Helical" evidence="2">
    <location>
        <begin position="166"/>
        <end position="188"/>
    </location>
</feature>
<keyword evidence="2" id="KW-0472">Membrane</keyword>
<dbReference type="EC" id="3.4.23.43" evidence="4"/>
<keyword evidence="4" id="KW-0378">Hydrolase</keyword>
<feature type="transmembrane region" description="Helical" evidence="2">
    <location>
        <begin position="142"/>
        <end position="160"/>
    </location>
</feature>
<evidence type="ECO:0000313" key="4">
    <source>
        <dbReference type="EMBL" id="MFD1326220.1"/>
    </source>
</evidence>
<evidence type="ECO:0000259" key="3">
    <source>
        <dbReference type="Pfam" id="PF01478"/>
    </source>
</evidence>
<dbReference type="Proteomes" id="UP001597260">
    <property type="component" value="Unassembled WGS sequence"/>
</dbReference>
<evidence type="ECO:0000313" key="5">
    <source>
        <dbReference type="Proteomes" id="UP001597260"/>
    </source>
</evidence>
<accession>A0ABW3YS65</accession>
<dbReference type="GO" id="GO:0004190">
    <property type="term" value="F:aspartic-type endopeptidase activity"/>
    <property type="evidence" value="ECO:0007669"/>
    <property type="project" value="UniProtKB-EC"/>
</dbReference>
<feature type="transmembrane region" description="Helical" evidence="2">
    <location>
        <begin position="245"/>
        <end position="264"/>
    </location>
</feature>
<keyword evidence="2" id="KW-1133">Transmembrane helix</keyword>
<proteinExistence type="inferred from homology"/>
<dbReference type="Gene3D" id="1.20.120.1220">
    <property type="match status" value="1"/>
</dbReference>
<dbReference type="EMBL" id="JBHTMP010000140">
    <property type="protein sequence ID" value="MFD1326220.1"/>
    <property type="molecule type" value="Genomic_DNA"/>
</dbReference>
<feature type="domain" description="Prepilin type IV endopeptidase peptidase" evidence="3">
    <location>
        <begin position="124"/>
        <end position="233"/>
    </location>
</feature>
<dbReference type="RefSeq" id="WP_377579465.1">
    <property type="nucleotide sequence ID" value="NZ_JBHTMP010000140.1"/>
</dbReference>
<dbReference type="Pfam" id="PF01478">
    <property type="entry name" value="Peptidase_A24"/>
    <property type="match status" value="1"/>
</dbReference>
<sequence length="265" mass="27415">MALATPGTTVNPRWPVRVIAALAVTPLLRRLVIADSVPSGCPRRTHCVRCGLPVSLTTPLRAVSPIGRCAGCNSRIGAPPMLLELALLAAVAVLASWFRSGPEASPANLPVVLETAAIGWWAVCAVPLAFVDLAVHRLPDRLTYAAVIGTWTLFGLAAIVDGDGTGWLRAVSAGIVIALLFAATTLLLGRRGFGLGDAKLALSSAAILGWSGWGAVVLGLTAAFTTSAVGALILLTARRVRWSDHLPFGPFLILGTLVAVAVVGR</sequence>
<reference evidence="5" key="1">
    <citation type="journal article" date="2019" name="Int. J. Syst. Evol. Microbiol.">
        <title>The Global Catalogue of Microorganisms (GCM) 10K type strain sequencing project: providing services to taxonomists for standard genome sequencing and annotation.</title>
        <authorList>
            <consortium name="The Broad Institute Genomics Platform"/>
            <consortium name="The Broad Institute Genome Sequencing Center for Infectious Disease"/>
            <person name="Wu L."/>
            <person name="Ma J."/>
        </authorList>
    </citation>
    <scope>NUCLEOTIDE SEQUENCE [LARGE SCALE GENOMIC DNA]</scope>
    <source>
        <strain evidence="5">JCM 31037</strain>
    </source>
</reference>
<evidence type="ECO:0000256" key="1">
    <source>
        <dbReference type="ARBA" id="ARBA00005801"/>
    </source>
</evidence>
<protein>
    <submittedName>
        <fullName evidence="4">Prepilin peptidase</fullName>
        <ecNumber evidence="4">3.4.23.43</ecNumber>
    </submittedName>
</protein>
<dbReference type="InterPro" id="IPR000045">
    <property type="entry name" value="Prepilin_IV_endopep_pep"/>
</dbReference>
<dbReference type="PANTHER" id="PTHR30487:SF0">
    <property type="entry name" value="PREPILIN LEADER PEPTIDASE_N-METHYLTRANSFERASE-RELATED"/>
    <property type="match status" value="1"/>
</dbReference>
<evidence type="ECO:0000256" key="2">
    <source>
        <dbReference type="SAM" id="Phobius"/>
    </source>
</evidence>
<name>A0ABW3YS65_9ACTN</name>
<comment type="caution">
    <text evidence="4">The sequence shown here is derived from an EMBL/GenBank/DDBJ whole genome shotgun (WGS) entry which is preliminary data.</text>
</comment>